<feature type="domain" description="Thiamin pyrophosphokinase thiamin-binding" evidence="6">
    <location>
        <begin position="140"/>
        <end position="204"/>
    </location>
</feature>
<name>A0A917EDA1_9HYPH</name>
<keyword evidence="1" id="KW-0808">Transferase</keyword>
<dbReference type="AlphaFoldDB" id="A0A917EDA1"/>
<protein>
    <recommendedName>
        <fullName evidence="5">Thiamine diphosphokinase</fullName>
        <ecNumber evidence="5">2.7.6.2</ecNumber>
    </recommendedName>
</protein>
<evidence type="ECO:0000256" key="5">
    <source>
        <dbReference type="NCBIfam" id="TIGR01378"/>
    </source>
</evidence>
<dbReference type="GO" id="GO:0006772">
    <property type="term" value="P:thiamine metabolic process"/>
    <property type="evidence" value="ECO:0007669"/>
    <property type="project" value="UniProtKB-UniRule"/>
</dbReference>
<dbReference type="PANTHER" id="PTHR41299:SF1">
    <property type="entry name" value="THIAMINE PYROPHOSPHOKINASE"/>
    <property type="match status" value="1"/>
</dbReference>
<evidence type="ECO:0000256" key="2">
    <source>
        <dbReference type="ARBA" id="ARBA00022741"/>
    </source>
</evidence>
<dbReference type="SUPFAM" id="SSF63999">
    <property type="entry name" value="Thiamin pyrophosphokinase, catalytic domain"/>
    <property type="match status" value="1"/>
</dbReference>
<dbReference type="PANTHER" id="PTHR41299">
    <property type="entry name" value="THIAMINE PYROPHOSPHOKINASE"/>
    <property type="match status" value="1"/>
</dbReference>
<dbReference type="GO" id="GO:0016301">
    <property type="term" value="F:kinase activity"/>
    <property type="evidence" value="ECO:0007669"/>
    <property type="project" value="UniProtKB-KW"/>
</dbReference>
<comment type="caution">
    <text evidence="7">The sequence shown here is derived from an EMBL/GenBank/DDBJ whole genome shotgun (WGS) entry which is preliminary data.</text>
</comment>
<dbReference type="InterPro" id="IPR006282">
    <property type="entry name" value="Thi_PPkinase"/>
</dbReference>
<proteinExistence type="predicted"/>
<accession>A0A917EDA1</accession>
<dbReference type="Gene3D" id="3.40.50.10240">
    <property type="entry name" value="Thiamin pyrophosphokinase, catalytic domain"/>
    <property type="match status" value="1"/>
</dbReference>
<dbReference type="SMART" id="SM00983">
    <property type="entry name" value="TPK_B1_binding"/>
    <property type="match status" value="1"/>
</dbReference>
<dbReference type="GO" id="GO:0004788">
    <property type="term" value="F:thiamine diphosphokinase activity"/>
    <property type="evidence" value="ECO:0007669"/>
    <property type="project" value="UniProtKB-UniRule"/>
</dbReference>
<reference evidence="7" key="1">
    <citation type="journal article" date="2014" name="Int. J. Syst. Evol. Microbiol.">
        <title>Complete genome sequence of Corynebacterium casei LMG S-19264T (=DSM 44701T), isolated from a smear-ripened cheese.</title>
        <authorList>
            <consortium name="US DOE Joint Genome Institute (JGI-PGF)"/>
            <person name="Walter F."/>
            <person name="Albersmeier A."/>
            <person name="Kalinowski J."/>
            <person name="Ruckert C."/>
        </authorList>
    </citation>
    <scope>NUCLEOTIDE SEQUENCE</scope>
    <source>
        <strain evidence="7">CGMCC 1.15367</strain>
    </source>
</reference>
<keyword evidence="2" id="KW-0547">Nucleotide-binding</keyword>
<evidence type="ECO:0000256" key="4">
    <source>
        <dbReference type="ARBA" id="ARBA00022840"/>
    </source>
</evidence>
<dbReference type="InterPro" id="IPR036759">
    <property type="entry name" value="TPK_catalytic_sf"/>
</dbReference>
<keyword evidence="4" id="KW-0067">ATP-binding</keyword>
<evidence type="ECO:0000313" key="7">
    <source>
        <dbReference type="EMBL" id="GGE21144.1"/>
    </source>
</evidence>
<keyword evidence="8" id="KW-1185">Reference proteome</keyword>
<keyword evidence="3" id="KW-0418">Kinase</keyword>
<evidence type="ECO:0000313" key="8">
    <source>
        <dbReference type="Proteomes" id="UP000644699"/>
    </source>
</evidence>
<dbReference type="CDD" id="cd07995">
    <property type="entry name" value="TPK"/>
    <property type="match status" value="1"/>
</dbReference>
<dbReference type="Pfam" id="PF04263">
    <property type="entry name" value="TPK_catalytic"/>
    <property type="match status" value="1"/>
</dbReference>
<dbReference type="NCBIfam" id="TIGR01378">
    <property type="entry name" value="thi_PPkinase"/>
    <property type="match status" value="1"/>
</dbReference>
<dbReference type="InterPro" id="IPR007371">
    <property type="entry name" value="TPK_catalytic"/>
</dbReference>
<gene>
    <name evidence="7" type="ORF">GCM10011390_45540</name>
</gene>
<sequence length="214" mass="22752">MSRFVILLAGPIAPTEALRRAVARCRVLAADRGMTHAEPLGLEPELWVGDFDSASAELAARHPAVPRAAFPRDKDMTDGEIAIEEALRRGATDLLLVGALGGPRTDHAFAHLVLALRYAEAGHRVALFDGREHAVPLRPGETRLATVPGAAFSILKFGDLEGLSIAGARWPLNDVALPFTSILTQSNEATGAEVTVTLRQGRAILIAQASAEKD</sequence>
<organism evidence="7 8">
    <name type="scientific">Aureimonas endophytica</name>
    <dbReference type="NCBI Taxonomy" id="2027858"/>
    <lineage>
        <taxon>Bacteria</taxon>
        <taxon>Pseudomonadati</taxon>
        <taxon>Pseudomonadota</taxon>
        <taxon>Alphaproteobacteria</taxon>
        <taxon>Hyphomicrobiales</taxon>
        <taxon>Aurantimonadaceae</taxon>
        <taxon>Aureimonas</taxon>
    </lineage>
</organism>
<dbReference type="EMBL" id="BMIQ01000009">
    <property type="protein sequence ID" value="GGE21144.1"/>
    <property type="molecule type" value="Genomic_DNA"/>
</dbReference>
<reference evidence="7" key="2">
    <citation type="submission" date="2020-09" db="EMBL/GenBank/DDBJ databases">
        <authorList>
            <person name="Sun Q."/>
            <person name="Zhou Y."/>
        </authorList>
    </citation>
    <scope>NUCLEOTIDE SEQUENCE</scope>
    <source>
        <strain evidence="7">CGMCC 1.15367</strain>
    </source>
</reference>
<dbReference type="GO" id="GO:0030975">
    <property type="term" value="F:thiamine binding"/>
    <property type="evidence" value="ECO:0007669"/>
    <property type="project" value="InterPro"/>
</dbReference>
<dbReference type="InterPro" id="IPR007373">
    <property type="entry name" value="Thiamin_PyroPKinase_B1-bd"/>
</dbReference>
<evidence type="ECO:0000259" key="6">
    <source>
        <dbReference type="SMART" id="SM00983"/>
    </source>
</evidence>
<evidence type="ECO:0000256" key="1">
    <source>
        <dbReference type="ARBA" id="ARBA00022679"/>
    </source>
</evidence>
<dbReference type="InterPro" id="IPR036371">
    <property type="entry name" value="TPK_B1-bd_sf"/>
</dbReference>
<dbReference type="Proteomes" id="UP000644699">
    <property type="component" value="Unassembled WGS sequence"/>
</dbReference>
<dbReference type="GO" id="GO:0005524">
    <property type="term" value="F:ATP binding"/>
    <property type="evidence" value="ECO:0007669"/>
    <property type="project" value="UniProtKB-KW"/>
</dbReference>
<evidence type="ECO:0000256" key="3">
    <source>
        <dbReference type="ARBA" id="ARBA00022777"/>
    </source>
</evidence>
<dbReference type="InterPro" id="IPR053149">
    <property type="entry name" value="TPK"/>
</dbReference>
<dbReference type="Pfam" id="PF04265">
    <property type="entry name" value="TPK_B1_binding"/>
    <property type="match status" value="1"/>
</dbReference>
<dbReference type="SUPFAM" id="SSF63862">
    <property type="entry name" value="Thiamin pyrophosphokinase, substrate-binding domain"/>
    <property type="match status" value="1"/>
</dbReference>
<dbReference type="EC" id="2.7.6.2" evidence="5"/>
<dbReference type="RefSeq" id="WP_188912609.1">
    <property type="nucleotide sequence ID" value="NZ_BMIQ01000009.1"/>
</dbReference>
<dbReference type="GO" id="GO:0009229">
    <property type="term" value="P:thiamine diphosphate biosynthetic process"/>
    <property type="evidence" value="ECO:0007669"/>
    <property type="project" value="InterPro"/>
</dbReference>